<protein>
    <submittedName>
        <fullName evidence="2">DUF6090 family protein</fullName>
    </submittedName>
</protein>
<keyword evidence="1" id="KW-0472">Membrane</keyword>
<proteinExistence type="predicted"/>
<feature type="transmembrane region" description="Helical" evidence="1">
    <location>
        <begin position="21"/>
        <end position="42"/>
    </location>
</feature>
<dbReference type="Pfam" id="PF19578">
    <property type="entry name" value="DUF6090"/>
    <property type="match status" value="1"/>
</dbReference>
<name>A0ABU3LEN4_9FLAO</name>
<reference evidence="2 3" key="1">
    <citation type="submission" date="2023-09" db="EMBL/GenBank/DDBJ databases">
        <title>Novel taxa isolated from Blanes Bay.</title>
        <authorList>
            <person name="Rey-Velasco X."/>
            <person name="Lucena T."/>
        </authorList>
    </citation>
    <scope>NUCLEOTIDE SEQUENCE [LARGE SCALE GENOMIC DNA]</scope>
    <source>
        <strain evidence="2 3">S356</strain>
    </source>
</reference>
<dbReference type="Proteomes" id="UP001257277">
    <property type="component" value="Unassembled WGS sequence"/>
</dbReference>
<evidence type="ECO:0000256" key="1">
    <source>
        <dbReference type="SAM" id="Phobius"/>
    </source>
</evidence>
<dbReference type="RefSeq" id="WP_349240798.1">
    <property type="nucleotide sequence ID" value="NZ_JAVTTO010000002.1"/>
</dbReference>
<gene>
    <name evidence="2" type="ORF">RQM59_04045</name>
</gene>
<sequence length="259" mass="30508">MIKLFNKIRSQLIGQGRMRKYLFYAIGEVLLVMVGILLALQFNNWNTEKENKKKEHWYLNNLVEDIHYQQEDLKDLKAHYIECINIGKSILMDYNKRYHFSDVDSLDSKLNTLMITDNFPYVNNTYEELVSSGQLGLIQNKDLSTDIIDYYLFTKDSEIDVKNNIENVFYMVIYPILNELVQIELEEEGLEENELSLLKNDEKIRQFVLKKLENHDVKLSLLNAIKTRILINQTHLELVDETLEIGNDLVKKIDAELLK</sequence>
<evidence type="ECO:0000313" key="2">
    <source>
        <dbReference type="EMBL" id="MDT7831537.1"/>
    </source>
</evidence>
<keyword evidence="1" id="KW-1133">Transmembrane helix</keyword>
<accession>A0ABU3LEN4</accession>
<organism evidence="2 3">
    <name type="scientific">Asprobacillus argus</name>
    <dbReference type="NCBI Taxonomy" id="3076534"/>
    <lineage>
        <taxon>Bacteria</taxon>
        <taxon>Pseudomonadati</taxon>
        <taxon>Bacteroidota</taxon>
        <taxon>Flavobacteriia</taxon>
        <taxon>Flavobacteriales</taxon>
        <taxon>Flavobacteriaceae</taxon>
        <taxon>Asprobacillus</taxon>
    </lineage>
</organism>
<evidence type="ECO:0000313" key="3">
    <source>
        <dbReference type="Proteomes" id="UP001257277"/>
    </source>
</evidence>
<keyword evidence="3" id="KW-1185">Reference proteome</keyword>
<comment type="caution">
    <text evidence="2">The sequence shown here is derived from an EMBL/GenBank/DDBJ whole genome shotgun (WGS) entry which is preliminary data.</text>
</comment>
<dbReference type="EMBL" id="JAVTTO010000002">
    <property type="protein sequence ID" value="MDT7831537.1"/>
    <property type="molecule type" value="Genomic_DNA"/>
</dbReference>
<dbReference type="InterPro" id="IPR045749">
    <property type="entry name" value="DUF6090"/>
</dbReference>
<keyword evidence="1" id="KW-0812">Transmembrane</keyword>